<dbReference type="ExpressionAtlas" id="A0A1D6PR20">
    <property type="expression patterns" value="baseline"/>
</dbReference>
<dbReference type="IntAct" id="A0A1D6PR20">
    <property type="interactions" value="1"/>
</dbReference>
<organism evidence="1">
    <name type="scientific">Zea mays</name>
    <name type="common">Maize</name>
    <dbReference type="NCBI Taxonomy" id="4577"/>
    <lineage>
        <taxon>Eukaryota</taxon>
        <taxon>Viridiplantae</taxon>
        <taxon>Streptophyta</taxon>
        <taxon>Embryophyta</taxon>
        <taxon>Tracheophyta</taxon>
        <taxon>Spermatophyta</taxon>
        <taxon>Magnoliopsida</taxon>
        <taxon>Liliopsida</taxon>
        <taxon>Poales</taxon>
        <taxon>Poaceae</taxon>
        <taxon>PACMAD clade</taxon>
        <taxon>Panicoideae</taxon>
        <taxon>Andropogonodae</taxon>
        <taxon>Andropogoneae</taxon>
        <taxon>Tripsacinae</taxon>
        <taxon>Zea</taxon>
    </lineage>
</organism>
<dbReference type="InParanoid" id="A0A1D6PR20"/>
<accession>A0A1D6PR20</accession>
<dbReference type="PROSITE" id="PS51257">
    <property type="entry name" value="PROKAR_LIPOPROTEIN"/>
    <property type="match status" value="1"/>
</dbReference>
<evidence type="ECO:0000313" key="1">
    <source>
        <dbReference type="EMBL" id="AQK49165.1"/>
    </source>
</evidence>
<reference evidence="1" key="1">
    <citation type="submission" date="2015-12" db="EMBL/GenBank/DDBJ databases">
        <title>Update maize B73 reference genome by single molecule sequencing technologies.</title>
        <authorList>
            <consortium name="Maize Genome Sequencing Project"/>
            <person name="Ware D."/>
        </authorList>
    </citation>
    <scope>NUCLEOTIDE SEQUENCE</scope>
    <source>
        <tissue evidence="1">Seedling</tissue>
    </source>
</reference>
<name>A0A1D6PR20_MAIZE</name>
<protein>
    <submittedName>
        <fullName evidence="1">Uncharacterized protein</fullName>
    </submittedName>
</protein>
<sequence length="146" mass="15342">MALLNKDAKALCFAALIVMAAIFSSCEAGESALSTLMALLNKDAKALCFAVLIVMAVIFSSCEAGESALSALMALLNKDAKALCFAALIVMAAIFSSCEAGGNRCHAFPGCDSILCWAECDRLGYSNPKPRCLYPKPNHDGDECCC</sequence>
<dbReference type="SMR" id="A0A1D6PR20"/>
<dbReference type="AlphaFoldDB" id="A0A1D6PR20"/>
<gene>
    <name evidence="1" type="ORF">ZEAMMB73_Zm00001d048896</name>
</gene>
<dbReference type="EMBL" id="CM000780">
    <property type="protein sequence ID" value="AQK49165.1"/>
    <property type="molecule type" value="Genomic_DNA"/>
</dbReference>
<proteinExistence type="predicted"/>